<dbReference type="Gene3D" id="3.30.1490.100">
    <property type="entry name" value="DNA polymerase, Y-family, little finger domain"/>
    <property type="match status" value="1"/>
</dbReference>
<comment type="caution">
    <text evidence="7">The sequence shown here is derived from an EMBL/GenBank/DDBJ whole genome shotgun (WGS) entry which is preliminary data.</text>
</comment>
<dbReference type="Proteomes" id="UP000626554">
    <property type="component" value="Unassembled WGS sequence"/>
</dbReference>
<keyword evidence="3" id="KW-0741">SOS mutagenesis</keyword>
<evidence type="ECO:0000256" key="5">
    <source>
        <dbReference type="ARBA" id="ARBA00023236"/>
    </source>
</evidence>
<protein>
    <submittedName>
        <fullName evidence="7">Y-family DNA polymerase</fullName>
    </submittedName>
</protein>
<sequence>MFGLVDGNNFYVSCERVFQPRLDGRPVVVLSNNDGNVVSRSPEAKQIGIVMGAPFFQVRELLARHQGQALSSNYPLYGDMSRRVMARLAEHAPAVEVYSIDEAFLDLDGLTTWCGPLDARARAIRRDVLDCTGIPTCVGLAPTKTLAKVANRLAKKFPELQGILRLDTEARRERALRALPATDVWGVGRQYAAKLQAHGISTAWQLSQVGEGWARQHLGGVVGWRLIQELRGQPCQGLHPSEDGTLARQSISCSRSFGQRLTAFDDVWGAVSTYLSRAAEKLRAQRDQAHILTVFLSQDRYDTRVPPPYTRSATLTPPAGPTADTLCLLAYARRLLEKLYEPGRRYVKAGVVLDGLEPPGQGQQLSLFAPAADSATGRPAATPESDARARQLMRSLDALNRQFGRGTVCPAASIAPPAAAGQPAAPWLGRAEHRSPAYTTRLEDLLVVS</sequence>
<dbReference type="SUPFAM" id="SSF56672">
    <property type="entry name" value="DNA/RNA polymerases"/>
    <property type="match status" value="1"/>
</dbReference>
<keyword evidence="5" id="KW-0742">SOS response</keyword>
<accession>A0ABX2Q1U8</accession>
<comment type="similarity">
    <text evidence="1">Belongs to the DNA polymerase type-Y family.</text>
</comment>
<dbReference type="Gene3D" id="3.40.1170.60">
    <property type="match status" value="1"/>
</dbReference>
<dbReference type="PANTHER" id="PTHR11076:SF34">
    <property type="entry name" value="PROTEIN UMUC"/>
    <property type="match status" value="1"/>
</dbReference>
<reference evidence="7 8" key="1">
    <citation type="submission" date="2020-05" db="EMBL/GenBank/DDBJ databases">
        <title>Hymenobacter terrestris sp. nov. and Hymenobacter lapidiphilus sp. nov., isolated from regoliths in Antarctica.</title>
        <authorList>
            <person name="Sedlacek I."/>
            <person name="Pantucek R."/>
            <person name="Zeman M."/>
            <person name="Holochova P."/>
            <person name="Kralova S."/>
            <person name="Stankova E."/>
            <person name="Sedo O."/>
            <person name="Micenkova L."/>
            <person name="Svec P."/>
            <person name="Gupta V."/>
            <person name="Sood U."/>
            <person name="Korpole U.S."/>
            <person name="Lal R."/>
        </authorList>
    </citation>
    <scope>NUCLEOTIDE SEQUENCE [LARGE SCALE GENOMIC DNA]</scope>
    <source>
        <strain evidence="7 8">P5252</strain>
    </source>
</reference>
<dbReference type="InterPro" id="IPR025188">
    <property type="entry name" value="DUF4113"/>
</dbReference>
<evidence type="ECO:0000256" key="2">
    <source>
        <dbReference type="ARBA" id="ARBA00022763"/>
    </source>
</evidence>
<evidence type="ECO:0000256" key="1">
    <source>
        <dbReference type="ARBA" id="ARBA00010945"/>
    </source>
</evidence>
<dbReference type="Pfam" id="PF13438">
    <property type="entry name" value="DUF4113"/>
    <property type="match status" value="1"/>
</dbReference>
<dbReference type="Pfam" id="PF11799">
    <property type="entry name" value="IMS_C"/>
    <property type="match status" value="1"/>
</dbReference>
<name>A0ABX2Q1U8_9BACT</name>
<evidence type="ECO:0000256" key="3">
    <source>
        <dbReference type="ARBA" id="ARBA00023199"/>
    </source>
</evidence>
<evidence type="ECO:0000313" key="8">
    <source>
        <dbReference type="Proteomes" id="UP000626554"/>
    </source>
</evidence>
<keyword evidence="2" id="KW-0227">DNA damage</keyword>
<keyword evidence="8" id="KW-1185">Reference proteome</keyword>
<dbReference type="InterPro" id="IPR017961">
    <property type="entry name" value="DNA_pol_Y-fam_little_finger"/>
</dbReference>
<dbReference type="Gene3D" id="1.10.150.20">
    <property type="entry name" value="5' to 3' exonuclease, C-terminal subdomain"/>
    <property type="match status" value="1"/>
</dbReference>
<dbReference type="InterPro" id="IPR036775">
    <property type="entry name" value="DNA_pol_Y-fam_lit_finger_sf"/>
</dbReference>
<dbReference type="InterPro" id="IPR050116">
    <property type="entry name" value="DNA_polymerase-Y"/>
</dbReference>
<evidence type="ECO:0000313" key="7">
    <source>
        <dbReference type="EMBL" id="NVO84285.1"/>
    </source>
</evidence>
<dbReference type="EMBL" id="JABKAV010000009">
    <property type="protein sequence ID" value="NVO84285.1"/>
    <property type="molecule type" value="Genomic_DNA"/>
</dbReference>
<dbReference type="RefSeq" id="WP_176898650.1">
    <property type="nucleotide sequence ID" value="NZ_JABKAV010000009.1"/>
</dbReference>
<proteinExistence type="inferred from homology"/>
<keyword evidence="4" id="KW-0234">DNA repair</keyword>
<dbReference type="PROSITE" id="PS50173">
    <property type="entry name" value="UMUC"/>
    <property type="match status" value="1"/>
</dbReference>
<evidence type="ECO:0000259" key="6">
    <source>
        <dbReference type="PROSITE" id="PS50173"/>
    </source>
</evidence>
<dbReference type="InterPro" id="IPR001126">
    <property type="entry name" value="UmuC"/>
</dbReference>
<dbReference type="Pfam" id="PF00817">
    <property type="entry name" value="IMS"/>
    <property type="match status" value="1"/>
</dbReference>
<dbReference type="PANTHER" id="PTHR11076">
    <property type="entry name" value="DNA REPAIR POLYMERASE UMUC / TRANSFERASE FAMILY MEMBER"/>
    <property type="match status" value="1"/>
</dbReference>
<feature type="domain" description="UmuC" evidence="6">
    <location>
        <begin position="2"/>
        <end position="188"/>
    </location>
</feature>
<dbReference type="Gene3D" id="3.30.70.270">
    <property type="match status" value="1"/>
</dbReference>
<dbReference type="InterPro" id="IPR043502">
    <property type="entry name" value="DNA/RNA_pol_sf"/>
</dbReference>
<evidence type="ECO:0000256" key="4">
    <source>
        <dbReference type="ARBA" id="ARBA00023204"/>
    </source>
</evidence>
<dbReference type="InterPro" id="IPR043128">
    <property type="entry name" value="Rev_trsase/Diguanyl_cyclase"/>
</dbReference>
<dbReference type="CDD" id="cd01700">
    <property type="entry name" value="PolY_Pol_V_umuC"/>
    <property type="match status" value="1"/>
</dbReference>
<organism evidence="7 8">
    <name type="scientific">Hymenobacter terrestris</name>
    <dbReference type="NCBI Taxonomy" id="2748310"/>
    <lineage>
        <taxon>Bacteria</taxon>
        <taxon>Pseudomonadati</taxon>
        <taxon>Bacteroidota</taxon>
        <taxon>Cytophagia</taxon>
        <taxon>Cytophagales</taxon>
        <taxon>Hymenobacteraceae</taxon>
        <taxon>Hymenobacter</taxon>
    </lineage>
</organism>
<gene>
    <name evidence="7" type="ORF">HW556_05275</name>
</gene>